<name>Q46YN5_CUPPJ</name>
<dbReference type="AlphaFoldDB" id="Q46YN5"/>
<evidence type="ECO:0000256" key="1">
    <source>
        <dbReference type="ARBA" id="ARBA00022603"/>
    </source>
</evidence>
<dbReference type="REBASE" id="14206">
    <property type="entry name" value="M.ReuJORF2386P"/>
</dbReference>
<dbReference type="STRING" id="264198.Reut_A2386"/>
<reference evidence="3" key="1">
    <citation type="submission" date="2005-08" db="EMBL/GenBank/DDBJ databases">
        <title>Complete sequence of Chromosome1 of Ralstonia eutropha JMP134.</title>
        <authorList>
            <person name="Copeland A."/>
            <person name="Lucas S."/>
            <person name="Lapidus A."/>
            <person name="Barry K."/>
            <person name="Detter J.C."/>
            <person name="Glavina T."/>
            <person name="Hammon N."/>
            <person name="Israni S."/>
            <person name="Pitluck S."/>
            <person name="Goltsman E."/>
            <person name="Martinez M."/>
            <person name="Schmutz J."/>
            <person name="Larimer F."/>
            <person name="Land M."/>
            <person name="Lykidis A."/>
            <person name="Richardson P."/>
        </authorList>
    </citation>
    <scope>NUCLEOTIDE SEQUENCE</scope>
    <source>
        <strain evidence="3">JMP134</strain>
    </source>
</reference>
<dbReference type="SUPFAM" id="SSF53335">
    <property type="entry name" value="S-adenosyl-L-methionine-dependent methyltransferases"/>
    <property type="match status" value="2"/>
</dbReference>
<evidence type="ECO:0000313" key="3">
    <source>
        <dbReference type="EMBL" id="AAZ61748.1"/>
    </source>
</evidence>
<dbReference type="CDD" id="cd16403">
    <property type="entry name" value="ParB_N_like_MT"/>
    <property type="match status" value="1"/>
</dbReference>
<dbReference type="HOGENOM" id="CLU_050023_0_0_4"/>
<dbReference type="OrthoDB" id="9816288at2"/>
<dbReference type="GO" id="GO:0003677">
    <property type="term" value="F:DNA binding"/>
    <property type="evidence" value="ECO:0007669"/>
    <property type="project" value="InterPro"/>
</dbReference>
<evidence type="ECO:0008006" key="4">
    <source>
        <dbReference type="Google" id="ProtNLM"/>
    </source>
</evidence>
<dbReference type="InterPro" id="IPR001091">
    <property type="entry name" value="RM_Methyltransferase"/>
</dbReference>
<dbReference type="Gene3D" id="3.40.50.150">
    <property type="entry name" value="Vaccinia Virus protein VP39"/>
    <property type="match status" value="2"/>
</dbReference>
<keyword evidence="2" id="KW-0808">Transferase</keyword>
<organism evidence="3">
    <name type="scientific">Cupriavidus pinatubonensis (strain JMP 134 / LMG 1197)</name>
    <name type="common">Cupriavidus necator (strain JMP 134)</name>
    <dbReference type="NCBI Taxonomy" id="264198"/>
    <lineage>
        <taxon>Bacteria</taxon>
        <taxon>Pseudomonadati</taxon>
        <taxon>Pseudomonadota</taxon>
        <taxon>Betaproteobacteria</taxon>
        <taxon>Burkholderiales</taxon>
        <taxon>Burkholderiaceae</taxon>
        <taxon>Cupriavidus</taxon>
    </lineage>
</organism>
<dbReference type="eggNOG" id="COG0863">
    <property type="taxonomic scope" value="Bacteria"/>
</dbReference>
<dbReference type="GO" id="GO:0008170">
    <property type="term" value="F:N-methyltransferase activity"/>
    <property type="evidence" value="ECO:0007669"/>
    <property type="project" value="InterPro"/>
</dbReference>
<dbReference type="SUPFAM" id="SSF110849">
    <property type="entry name" value="ParB/Sulfiredoxin"/>
    <property type="match status" value="1"/>
</dbReference>
<dbReference type="GO" id="GO:0032259">
    <property type="term" value="P:methylation"/>
    <property type="evidence" value="ECO:0007669"/>
    <property type="project" value="UniProtKB-KW"/>
</dbReference>
<accession>Q46YN5</accession>
<gene>
    <name evidence="3" type="ordered locus">Reut_A2386</name>
</gene>
<protein>
    <recommendedName>
        <fullName evidence="4">ParB/Sulfiredoxin domain-containing protein</fullName>
    </recommendedName>
</protein>
<sequence length="459" mass="50355">MKSADQLAIRYRAASDLVRYERNARTHSAAQIEQIKASLRQFGWTNPALTAGDELLAGHGRLEAATQMWAAGETIQHCPTPGHVPTVDLSHLSPDQRRAYILADNKLAENAGWDVDLLAAELLDLREAEFDLTVIGFMPDELGELLDPPGPAPSTARRSLAEQFMVPPFSTLNARDAAWQERKQSLLALGIQSELGRDAPAYASASDHQKADQGAAPQHRTSIFDPVLCELAYRWFCPADGLVLDPFAGGSVRGIVAARLGRPYVGMELRPEQVEANRGQLHLVQTHDPAPVWHVGDSRQIARRLPDVQADFLFSCPPYADLERYSDDLADLSTMDYPTFLAAYREVIAGAVSLLKPDRFACFVVGDVREKRGTGPYRNFVADTIQAFLDAGMRLYNEAILLTALGSAPIRAGKQFAASRKLGKTHQNVLVFVKGDWKRAVAACGDVLLADDLFPESDE</sequence>
<dbReference type="EMBL" id="CP000090">
    <property type="protein sequence ID" value="AAZ61748.1"/>
    <property type="molecule type" value="Genomic_DNA"/>
</dbReference>
<evidence type="ECO:0000256" key="2">
    <source>
        <dbReference type="ARBA" id="ARBA00022679"/>
    </source>
</evidence>
<dbReference type="KEGG" id="reu:Reut_A2386"/>
<dbReference type="InterPro" id="IPR036086">
    <property type="entry name" value="ParB/Sulfiredoxin_sf"/>
</dbReference>
<dbReference type="PRINTS" id="PR00508">
    <property type="entry name" value="S21N4MTFRASE"/>
</dbReference>
<proteinExistence type="predicted"/>
<dbReference type="InterPro" id="IPR029063">
    <property type="entry name" value="SAM-dependent_MTases_sf"/>
</dbReference>
<keyword evidence="1" id="KW-0489">Methyltransferase</keyword>